<sequence length="117" mass="12377">MKVAGLLLALLAVGGCATVNEIEQTHETMDVMSGKDPKDYSECLVHTLSETRGPVTVEKSGSGYKLVVPSKLSTGPAAVVDIQERSGGSTVKVHERLSNLPLRFKDVQKAATHCISG</sequence>
<evidence type="ECO:0000313" key="2">
    <source>
        <dbReference type="EMBL" id="NJO99693.1"/>
    </source>
</evidence>
<keyword evidence="3" id="KW-1185">Reference proteome</keyword>
<organism evidence="2 3">
    <name type="scientific">Pseudomonas quercus</name>
    <dbReference type="NCBI Taxonomy" id="2722792"/>
    <lineage>
        <taxon>Bacteria</taxon>
        <taxon>Pseudomonadati</taxon>
        <taxon>Pseudomonadota</taxon>
        <taxon>Gammaproteobacteria</taxon>
        <taxon>Pseudomonadales</taxon>
        <taxon>Pseudomonadaceae</taxon>
        <taxon>Pseudomonas</taxon>
    </lineage>
</organism>
<proteinExistence type="predicted"/>
<reference evidence="2 3" key="1">
    <citation type="submission" date="2020-03" db="EMBL/GenBank/DDBJ databases">
        <authorList>
            <person name="Wang L."/>
            <person name="He N."/>
            <person name="Li Y."/>
            <person name="Fang Y."/>
            <person name="Zhang F."/>
        </authorList>
    </citation>
    <scope>NUCLEOTIDE SEQUENCE [LARGE SCALE GENOMIC DNA]</scope>
    <source>
        <strain evidence="3">hsmgli-8</strain>
    </source>
</reference>
<dbReference type="EMBL" id="JAAVJI010000001">
    <property type="protein sequence ID" value="NJO99693.1"/>
    <property type="molecule type" value="Genomic_DNA"/>
</dbReference>
<evidence type="ECO:0008006" key="4">
    <source>
        <dbReference type="Google" id="ProtNLM"/>
    </source>
</evidence>
<keyword evidence="1" id="KW-0732">Signal</keyword>
<dbReference type="PROSITE" id="PS51257">
    <property type="entry name" value="PROKAR_LIPOPROTEIN"/>
    <property type="match status" value="1"/>
</dbReference>
<protein>
    <recommendedName>
        <fullName evidence="4">Lipoprotein</fullName>
    </recommendedName>
</protein>
<evidence type="ECO:0000313" key="3">
    <source>
        <dbReference type="Proteomes" id="UP000746535"/>
    </source>
</evidence>
<name>A0ABX0YBB1_9PSED</name>
<comment type="caution">
    <text evidence="2">The sequence shown here is derived from an EMBL/GenBank/DDBJ whole genome shotgun (WGS) entry which is preliminary data.</text>
</comment>
<feature type="signal peptide" evidence="1">
    <location>
        <begin position="1"/>
        <end position="17"/>
    </location>
</feature>
<accession>A0ABX0YBB1</accession>
<gene>
    <name evidence="2" type="ORF">HBH25_02280</name>
</gene>
<evidence type="ECO:0000256" key="1">
    <source>
        <dbReference type="SAM" id="SignalP"/>
    </source>
</evidence>
<feature type="chain" id="PRO_5046678595" description="Lipoprotein" evidence="1">
    <location>
        <begin position="18"/>
        <end position="117"/>
    </location>
</feature>
<dbReference type="Proteomes" id="UP000746535">
    <property type="component" value="Unassembled WGS sequence"/>
</dbReference>
<dbReference type="RefSeq" id="WP_168081075.1">
    <property type="nucleotide sequence ID" value="NZ_JAAVJI010000001.1"/>
</dbReference>